<proteinExistence type="predicted"/>
<feature type="non-terminal residue" evidence="1">
    <location>
        <position position="1"/>
    </location>
</feature>
<dbReference type="AlphaFoldDB" id="X1U9D9"/>
<dbReference type="EMBL" id="BARW01029877">
    <property type="protein sequence ID" value="GAJ14163.1"/>
    <property type="molecule type" value="Genomic_DNA"/>
</dbReference>
<reference evidence="1" key="1">
    <citation type="journal article" date="2014" name="Front. Microbiol.">
        <title>High frequency of phylogenetically diverse reductive dehalogenase-homologous genes in deep subseafloor sedimentary metagenomes.</title>
        <authorList>
            <person name="Kawai M."/>
            <person name="Futagami T."/>
            <person name="Toyoda A."/>
            <person name="Takaki Y."/>
            <person name="Nishi S."/>
            <person name="Hori S."/>
            <person name="Arai W."/>
            <person name="Tsubouchi T."/>
            <person name="Morono Y."/>
            <person name="Uchiyama I."/>
            <person name="Ito T."/>
            <person name="Fujiyama A."/>
            <person name="Inagaki F."/>
            <person name="Takami H."/>
        </authorList>
    </citation>
    <scope>NUCLEOTIDE SEQUENCE</scope>
    <source>
        <strain evidence="1">Expedition CK06-06</strain>
    </source>
</reference>
<gene>
    <name evidence="1" type="ORF">S12H4_47904</name>
</gene>
<organism evidence="1">
    <name type="scientific">marine sediment metagenome</name>
    <dbReference type="NCBI Taxonomy" id="412755"/>
    <lineage>
        <taxon>unclassified sequences</taxon>
        <taxon>metagenomes</taxon>
        <taxon>ecological metagenomes</taxon>
    </lineage>
</organism>
<name>X1U9D9_9ZZZZ</name>
<evidence type="ECO:0000313" key="1">
    <source>
        <dbReference type="EMBL" id="GAJ14163.1"/>
    </source>
</evidence>
<accession>X1U9D9</accession>
<sequence>DDTNMWADSEINRIGFMLTGTHKAAWVDDTEIWRKL</sequence>
<comment type="caution">
    <text evidence="1">The sequence shown here is derived from an EMBL/GenBank/DDBJ whole genome shotgun (WGS) entry which is preliminary data.</text>
</comment>
<protein>
    <submittedName>
        <fullName evidence="1">Uncharacterized protein</fullName>
    </submittedName>
</protein>